<keyword evidence="1" id="KW-0472">Membrane</keyword>
<sequence>MTLLDSIKPFWPLLFTIGLPRALGYYNALKTAYRTRPPPTPLPPGIDRSLNILFCSILFFLIQSYPRSPERDVWNIFSATSTRFGAPADVLFTRLAMLRPNTMLTATDEALRNVLLTKEARYIYLTVGPSALLSCPFCHFSRPSTYTLYALPTTILLPHLIHLTILGLATSGALTSHITSRFRTKLLIPALVLLAMDLYIILAATFMPAAVLAIGTQPPQSVYVWLRALRPLSFCAVDAGIAFYIWATCTNRFIFFPFLSNPNSSASLESLQVQTQDLVRNSGISLQNTQAKLRALNIARNTVVRDGGLKAREEEYWTEVREVEGDDEEVYQDEEVQAAIARVYGQGGIDVPRARKEAGAFVDGVTRGLEASAPGSE</sequence>
<comment type="caution">
    <text evidence="2">The sequence shown here is derived from an EMBL/GenBank/DDBJ whole genome shotgun (WGS) entry which is preliminary data.</text>
</comment>
<name>A0AAN7YGE7_9EURO</name>
<feature type="transmembrane region" description="Helical" evidence="1">
    <location>
        <begin position="228"/>
        <end position="247"/>
    </location>
</feature>
<gene>
    <name evidence="2" type="ORF">LTR05_004924</name>
</gene>
<accession>A0AAN7YGE7</accession>
<dbReference type="PANTHER" id="PTHR39470">
    <property type="entry name" value="CHROMOSOME 10, WHOLE GENOME SHOTGUN SEQUENCE"/>
    <property type="match status" value="1"/>
</dbReference>
<evidence type="ECO:0000256" key="1">
    <source>
        <dbReference type="SAM" id="Phobius"/>
    </source>
</evidence>
<dbReference type="EMBL" id="JAVRRJ010000004">
    <property type="protein sequence ID" value="KAK5085637.1"/>
    <property type="molecule type" value="Genomic_DNA"/>
</dbReference>
<evidence type="ECO:0000313" key="3">
    <source>
        <dbReference type="Proteomes" id="UP001309876"/>
    </source>
</evidence>
<protein>
    <submittedName>
        <fullName evidence="2">Uncharacterized protein</fullName>
    </submittedName>
</protein>
<feature type="transmembrane region" description="Helical" evidence="1">
    <location>
        <begin position="122"/>
        <end position="142"/>
    </location>
</feature>
<evidence type="ECO:0000313" key="2">
    <source>
        <dbReference type="EMBL" id="KAK5085637.1"/>
    </source>
</evidence>
<proteinExistence type="predicted"/>
<reference evidence="2 3" key="1">
    <citation type="submission" date="2023-08" db="EMBL/GenBank/DDBJ databases">
        <title>Black Yeasts Isolated from many extreme environments.</title>
        <authorList>
            <person name="Coleine C."/>
            <person name="Stajich J.E."/>
            <person name="Selbmann L."/>
        </authorList>
    </citation>
    <scope>NUCLEOTIDE SEQUENCE [LARGE SCALE GENOMIC DNA]</scope>
    <source>
        <strain evidence="2 3">CCFEE 5910</strain>
    </source>
</reference>
<dbReference type="Proteomes" id="UP001309876">
    <property type="component" value="Unassembled WGS sequence"/>
</dbReference>
<keyword evidence="1" id="KW-1133">Transmembrane helix</keyword>
<feature type="transmembrane region" description="Helical" evidence="1">
    <location>
        <begin position="186"/>
        <end position="216"/>
    </location>
</feature>
<keyword evidence="1" id="KW-0812">Transmembrane</keyword>
<keyword evidence="3" id="KW-1185">Reference proteome</keyword>
<dbReference type="AlphaFoldDB" id="A0AAN7YGE7"/>
<dbReference type="PANTHER" id="PTHR39470:SF1">
    <property type="entry name" value="CHORISMATE SYNTHASE PROTEIN"/>
    <property type="match status" value="1"/>
</dbReference>
<feature type="transmembrane region" description="Helical" evidence="1">
    <location>
        <begin position="148"/>
        <end position="174"/>
    </location>
</feature>
<organism evidence="2 3">
    <name type="scientific">Lithohypha guttulata</name>
    <dbReference type="NCBI Taxonomy" id="1690604"/>
    <lineage>
        <taxon>Eukaryota</taxon>
        <taxon>Fungi</taxon>
        <taxon>Dikarya</taxon>
        <taxon>Ascomycota</taxon>
        <taxon>Pezizomycotina</taxon>
        <taxon>Eurotiomycetes</taxon>
        <taxon>Chaetothyriomycetidae</taxon>
        <taxon>Chaetothyriales</taxon>
        <taxon>Trichomeriaceae</taxon>
        <taxon>Lithohypha</taxon>
    </lineage>
</organism>